<evidence type="ECO:0000256" key="3">
    <source>
        <dbReference type="ARBA" id="ARBA00022553"/>
    </source>
</evidence>
<keyword evidence="6" id="KW-0418">Kinase</keyword>
<feature type="domain" description="PAC" evidence="14">
    <location>
        <begin position="468"/>
        <end position="518"/>
    </location>
</feature>
<dbReference type="FunFam" id="3.30.450.20:FF:000060">
    <property type="entry name" value="Sensor protein FixL"/>
    <property type="match status" value="1"/>
</dbReference>
<evidence type="ECO:0000256" key="7">
    <source>
        <dbReference type="ARBA" id="ARBA00022840"/>
    </source>
</evidence>
<reference evidence="15 16" key="1">
    <citation type="submission" date="2018-01" db="EMBL/GenBank/DDBJ databases">
        <title>Novel co-symbiosis in the lucinid bivalve Phacoides pectinatus.</title>
        <authorList>
            <person name="Lim S.J."/>
            <person name="Davis B.G."/>
            <person name="Gill D.E."/>
            <person name="Engel A.S."/>
            <person name="Anderson L.C."/>
            <person name="Campbell B.J."/>
        </authorList>
    </citation>
    <scope>NUCLEOTIDE SEQUENCE [LARGE SCALE GENOMIC DNA]</scope>
    <source>
        <strain evidence="15">N3_P5</strain>
    </source>
</reference>
<evidence type="ECO:0000256" key="5">
    <source>
        <dbReference type="ARBA" id="ARBA00022741"/>
    </source>
</evidence>
<accession>A0A6N4DX54</accession>
<dbReference type="InterPro" id="IPR036097">
    <property type="entry name" value="HisK_dim/P_sf"/>
</dbReference>
<dbReference type="Pfam" id="PF00989">
    <property type="entry name" value="PAS"/>
    <property type="match status" value="1"/>
</dbReference>
<comment type="catalytic activity">
    <reaction evidence="1">
        <text>ATP + protein L-histidine = ADP + protein N-phospho-L-histidine.</text>
        <dbReference type="EC" id="2.7.13.3"/>
    </reaction>
</comment>
<gene>
    <name evidence="15" type="ORF">C3L24_05510</name>
</gene>
<dbReference type="GO" id="GO:0006355">
    <property type="term" value="P:regulation of DNA-templated transcription"/>
    <property type="evidence" value="ECO:0007669"/>
    <property type="project" value="InterPro"/>
</dbReference>
<evidence type="ECO:0000256" key="9">
    <source>
        <dbReference type="ARBA" id="ARBA00059827"/>
    </source>
</evidence>
<dbReference type="PROSITE" id="PS50112">
    <property type="entry name" value="PAS"/>
    <property type="match status" value="3"/>
</dbReference>
<keyword evidence="4" id="KW-0808">Transferase</keyword>
<dbReference type="NCBIfam" id="TIGR00229">
    <property type="entry name" value="sensory_box"/>
    <property type="match status" value="3"/>
</dbReference>
<feature type="domain" description="PAS" evidence="13">
    <location>
        <begin position="649"/>
        <end position="720"/>
    </location>
</feature>
<proteinExistence type="predicted"/>
<feature type="coiled-coil region" evidence="11">
    <location>
        <begin position="756"/>
        <end position="790"/>
    </location>
</feature>
<comment type="function">
    <text evidence="9">Putative oxygen sensor; modulates the activity of FixJ, a transcriptional activator of nitrogen fixation fixK gene. FixL probably acts as a kinase that phosphorylates FixJ.</text>
</comment>
<dbReference type="Pfam" id="PF00512">
    <property type="entry name" value="HisKA"/>
    <property type="match status" value="1"/>
</dbReference>
<evidence type="ECO:0000259" key="14">
    <source>
        <dbReference type="PROSITE" id="PS50113"/>
    </source>
</evidence>
<keyword evidence="12" id="KW-1133">Transmembrane helix</keyword>
<feature type="transmembrane region" description="Helical" evidence="12">
    <location>
        <begin position="21"/>
        <end position="42"/>
    </location>
</feature>
<evidence type="ECO:0000256" key="4">
    <source>
        <dbReference type="ARBA" id="ARBA00022679"/>
    </source>
</evidence>
<dbReference type="CDD" id="cd00082">
    <property type="entry name" value="HisKA"/>
    <property type="match status" value="1"/>
</dbReference>
<dbReference type="AlphaFoldDB" id="A0A6N4DX54"/>
<dbReference type="InterPro" id="IPR013767">
    <property type="entry name" value="PAS_fold"/>
</dbReference>
<evidence type="ECO:0000256" key="12">
    <source>
        <dbReference type="SAM" id="Phobius"/>
    </source>
</evidence>
<dbReference type="InterPro" id="IPR001610">
    <property type="entry name" value="PAC"/>
</dbReference>
<feature type="domain" description="PAS" evidence="13">
    <location>
        <begin position="391"/>
        <end position="461"/>
    </location>
</feature>
<evidence type="ECO:0000256" key="11">
    <source>
        <dbReference type="SAM" id="Coils"/>
    </source>
</evidence>
<dbReference type="SMART" id="SM00091">
    <property type="entry name" value="PAS"/>
    <property type="match status" value="3"/>
</dbReference>
<dbReference type="SMART" id="SM00086">
    <property type="entry name" value="PAC"/>
    <property type="match status" value="4"/>
</dbReference>
<dbReference type="EC" id="2.7.13.3" evidence="2"/>
<evidence type="ECO:0000256" key="10">
    <source>
        <dbReference type="ARBA" id="ARBA00070616"/>
    </source>
</evidence>
<dbReference type="InterPro" id="IPR035965">
    <property type="entry name" value="PAS-like_dom_sf"/>
</dbReference>
<dbReference type="GO" id="GO:0000155">
    <property type="term" value="F:phosphorelay sensor kinase activity"/>
    <property type="evidence" value="ECO:0007669"/>
    <property type="project" value="InterPro"/>
</dbReference>
<dbReference type="Gene3D" id="1.10.287.130">
    <property type="match status" value="1"/>
</dbReference>
<dbReference type="SUPFAM" id="SSF47384">
    <property type="entry name" value="Homodimeric domain of signal transducing histidine kinase"/>
    <property type="match status" value="1"/>
</dbReference>
<dbReference type="Pfam" id="PF13426">
    <property type="entry name" value="PAS_9"/>
    <property type="match status" value="2"/>
</dbReference>
<protein>
    <recommendedName>
        <fullName evidence="10">Sensor protein FixL</fullName>
        <ecNumber evidence="2">2.7.13.3</ecNumber>
    </recommendedName>
</protein>
<feature type="domain" description="PAC" evidence="14">
    <location>
        <begin position="721"/>
        <end position="775"/>
    </location>
</feature>
<dbReference type="CDD" id="cd18773">
    <property type="entry name" value="PDC1_HK_sensor"/>
    <property type="match status" value="1"/>
</dbReference>
<dbReference type="GO" id="GO:0005524">
    <property type="term" value="F:ATP binding"/>
    <property type="evidence" value="ECO:0007669"/>
    <property type="project" value="UniProtKB-KW"/>
</dbReference>
<keyword evidence="12" id="KW-0472">Membrane</keyword>
<dbReference type="SUPFAM" id="SSF55785">
    <property type="entry name" value="PYP-like sensor domain (PAS domain)"/>
    <property type="match status" value="4"/>
</dbReference>
<evidence type="ECO:0000256" key="1">
    <source>
        <dbReference type="ARBA" id="ARBA00000085"/>
    </source>
</evidence>
<feature type="transmembrane region" description="Helical" evidence="12">
    <location>
        <begin position="361"/>
        <end position="379"/>
    </location>
</feature>
<keyword evidence="8" id="KW-0902">Two-component regulatory system</keyword>
<dbReference type="PROSITE" id="PS50113">
    <property type="entry name" value="PAC"/>
    <property type="match status" value="3"/>
</dbReference>
<evidence type="ECO:0000259" key="13">
    <source>
        <dbReference type="PROSITE" id="PS50112"/>
    </source>
</evidence>
<dbReference type="SMART" id="SM00388">
    <property type="entry name" value="HisKA"/>
    <property type="match status" value="1"/>
</dbReference>
<dbReference type="Proteomes" id="UP000250928">
    <property type="component" value="Unassembled WGS sequence"/>
</dbReference>
<keyword evidence="12" id="KW-0812">Transmembrane</keyword>
<dbReference type="InterPro" id="IPR003661">
    <property type="entry name" value="HisK_dim/P_dom"/>
</dbReference>
<dbReference type="CDD" id="cd00130">
    <property type="entry name" value="PAS"/>
    <property type="match status" value="3"/>
</dbReference>
<dbReference type="InterPro" id="IPR000700">
    <property type="entry name" value="PAS-assoc_C"/>
</dbReference>
<keyword evidence="3" id="KW-0597">Phosphoprotein</keyword>
<keyword evidence="7" id="KW-0067">ATP-binding</keyword>
<comment type="caution">
    <text evidence="15">The sequence shown here is derived from an EMBL/GenBank/DDBJ whole genome shotgun (WGS) entry which is preliminary data.</text>
</comment>
<evidence type="ECO:0000256" key="2">
    <source>
        <dbReference type="ARBA" id="ARBA00012438"/>
    </source>
</evidence>
<feature type="domain" description="PAC" evidence="14">
    <location>
        <begin position="859"/>
        <end position="911"/>
    </location>
</feature>
<name>A0A6N4DX54_9GAMM</name>
<organism evidence="15 16">
    <name type="scientific">Candidatus Sedimenticola endophacoides</name>
    <dbReference type="NCBI Taxonomy" id="2548426"/>
    <lineage>
        <taxon>Bacteria</taxon>
        <taxon>Pseudomonadati</taxon>
        <taxon>Pseudomonadota</taxon>
        <taxon>Gammaproteobacteria</taxon>
        <taxon>Chromatiales</taxon>
        <taxon>Sedimenticolaceae</taxon>
        <taxon>Sedimenticola</taxon>
    </lineage>
</organism>
<evidence type="ECO:0000313" key="15">
    <source>
        <dbReference type="EMBL" id="PUE02811.1"/>
    </source>
</evidence>
<evidence type="ECO:0000256" key="6">
    <source>
        <dbReference type="ARBA" id="ARBA00022777"/>
    </source>
</evidence>
<evidence type="ECO:0000313" key="16">
    <source>
        <dbReference type="Proteomes" id="UP000250928"/>
    </source>
</evidence>
<sequence length="1011" mass="112981">MPRSLKTLIARLVELLGVRQTLALLLAVISIVGGALGVTSLVERRYQSNLANNLQTVLHSADQAMKIWAREHYQSAANFAATVTLREAARDLLKAPREPGALLATPAQARLREFFAPNLKNGQYRGFFLIAPDGVSLASSRDRNVATPNLLLEQPDVLERLWRGETVISRIQPSDVPLYDDADAKRHATLFVGAPVRDGGGGIIALLTLRIDPHRSLFPLMRQGRLGETGETYMFDPQGLMLNDSRFVEQLTEIGMLQRDAAHLHGDDGEDFHAHLEIFLHDPGEDLRETRKIPLGLSAHPLTRMAASATTGESGIDLEGYRDYRGVPVVGVWLWDREFNIGLTTEQDLEEAYALFHFVRWLIYGGAATTLLILLLLTWNHARGQRLLRVSRSRLSAVVDNAIDCIVVIDSRGVIESVNPATLHLFGYSRRELVGQNIRMLMPEPHASRHDGYLRHYLHSGEARIIGIGRELEARRADGSLFPIELGVSRLDYGDEPHFSGTIRDITVRKEFELALENERLFSREVLDSLTAHIAVLDAQGTIVMTNQAWEDFGRANGLEAGAGGVGLGYLAAAEAASGDDAEAAGRVVSELRKMLEGVSEGFELEYPCHSPRIPRWFQMRASRFLHNGRPAIVVSHLNITQRILSEQQLRTMSLVARNTDNAVIVTDLRGGITWVNEGFSRMSGYLPAEVLGRTPGELLWGSDTDDQVVGRIGDALSAGERIEGELLNYAKSGRPYWIHFEISPVTDEQGRIIEFVALEQDITEQRRMLEALRQEKEATEVANIQLNLTREALERTGIGEFWISARDGRILRVNDHGCEHLGYSREELLTLQAPDFDIRITPEHFREFTAPIKEAGWKRFESVHQTRDGRRIPVEITAIYLSEFGEYGEMFISFVSDITQRKEAEIELILARDEAEQASRAKSTFLATMSHEIRTPLNGVVGTVDMLSHTPLDDSQRDLVATAKDSAVLLQGIIDDILDFSKIEAGRLELARMFHKPLGDHKYRTTRLGY</sequence>
<evidence type="ECO:0000256" key="8">
    <source>
        <dbReference type="ARBA" id="ARBA00023012"/>
    </source>
</evidence>
<dbReference type="Gene3D" id="3.30.450.20">
    <property type="entry name" value="PAS domain"/>
    <property type="match status" value="4"/>
</dbReference>
<keyword evidence="5" id="KW-0547">Nucleotide-binding</keyword>
<dbReference type="PANTHER" id="PTHR43047">
    <property type="entry name" value="TWO-COMPONENT HISTIDINE PROTEIN KINASE"/>
    <property type="match status" value="1"/>
</dbReference>
<feature type="domain" description="PAS" evidence="13">
    <location>
        <begin position="786"/>
        <end position="830"/>
    </location>
</feature>
<dbReference type="InterPro" id="IPR000014">
    <property type="entry name" value="PAS"/>
</dbReference>
<keyword evidence="11" id="KW-0175">Coiled coil</keyword>
<dbReference type="EMBL" id="PQCO01000173">
    <property type="protein sequence ID" value="PUE02811.1"/>
    <property type="molecule type" value="Genomic_DNA"/>
</dbReference>
<dbReference type="FunFam" id="1.10.287.130:FF:000002">
    <property type="entry name" value="Two-component osmosensing histidine kinase"/>
    <property type="match status" value="1"/>
</dbReference>